<dbReference type="KEGG" id="rain:Rai3103_12660"/>
<gene>
    <name evidence="1" type="ORF">Rai3103_12660</name>
</gene>
<reference evidence="1 2" key="1">
    <citation type="submission" date="2019-10" db="EMBL/GenBank/DDBJ databases">
        <title>Genomic analysis of Raineyella sp. CBA3103.</title>
        <authorList>
            <person name="Roh S.W."/>
        </authorList>
    </citation>
    <scope>NUCLEOTIDE SEQUENCE [LARGE SCALE GENOMIC DNA]</scope>
    <source>
        <strain evidence="1 2">CBA3103</strain>
    </source>
</reference>
<accession>A0A5Q2FDC3</accession>
<dbReference type="RefSeq" id="WP_153572900.1">
    <property type="nucleotide sequence ID" value="NZ_CP045725.1"/>
</dbReference>
<evidence type="ECO:0000313" key="1">
    <source>
        <dbReference type="EMBL" id="QGF24371.1"/>
    </source>
</evidence>
<dbReference type="SUPFAM" id="SSF55961">
    <property type="entry name" value="Bet v1-like"/>
    <property type="match status" value="1"/>
</dbReference>
<name>A0A5Q2FDC3_9ACTN</name>
<protein>
    <recommendedName>
        <fullName evidence="3">Polyketide cyclase / dehydrase and lipid transport</fullName>
    </recommendedName>
</protein>
<keyword evidence="2" id="KW-1185">Reference proteome</keyword>
<dbReference type="AlphaFoldDB" id="A0A5Q2FDC3"/>
<evidence type="ECO:0000313" key="2">
    <source>
        <dbReference type="Proteomes" id="UP000386847"/>
    </source>
</evidence>
<organism evidence="1 2">
    <name type="scientific">Raineyella fluvialis</name>
    <dbReference type="NCBI Taxonomy" id="2662261"/>
    <lineage>
        <taxon>Bacteria</taxon>
        <taxon>Bacillati</taxon>
        <taxon>Actinomycetota</taxon>
        <taxon>Actinomycetes</taxon>
        <taxon>Propionibacteriales</taxon>
        <taxon>Propionibacteriaceae</taxon>
        <taxon>Raineyella</taxon>
    </lineage>
</organism>
<proteinExistence type="predicted"/>
<dbReference type="Proteomes" id="UP000386847">
    <property type="component" value="Chromosome"/>
</dbReference>
<evidence type="ECO:0008006" key="3">
    <source>
        <dbReference type="Google" id="ProtNLM"/>
    </source>
</evidence>
<dbReference type="EMBL" id="CP045725">
    <property type="protein sequence ID" value="QGF24371.1"/>
    <property type="molecule type" value="Genomic_DNA"/>
</dbReference>
<sequence>MMTRGGEVAFDLETAAAPEKMRAALIDFSDDRTGLWPGIEPSLYEVVAVGDTTADVREGSRGPGGNVWALEHYDWSDPVTVRWTVRESNFCRPGSYVSAAIRPTPGGGSSVHITWNRTGSTVRGRLMCWMIRLSGGRPVAASFRRGLAAIERA</sequence>